<gene>
    <name evidence="7" type="ORF">MFU01_69820</name>
    <name evidence="8" type="ORF">SAMN05443572_113238</name>
</gene>
<sequence>MDTAFVAFIPLSNWLRGFDRYRMRYSKASIAESTFPDAFYMLREDEPWTPGLEKARRLVSRLGRAKDRVVALRARLPTSGERAMRPNDTTGTGIGWRWPSPEVPLSGVAWVEDDGTLRPTLHEEVTAQAFQLDDTGLASWADCRPRSFSVLPVAKACQAKCAFCFSKASVSDLARQRSTSLEHQLHWADLARARGAERAVITGGGEPTLMAPAQLRSLVRGLAERFPKTLLITNGARLDAGQLHALRDEGLTTLAVSRHGVTREDDARIMGLSVDSGALARAFGLRSRAICVLQQGGVDDVPKVLAYLERSARDGFHEVCFKELYVSSLSENTWAPSAANQYCAEHQVPLALVLRAMETGGFTQVDALPWGSPVFEGEIAGRVLRVAAYTEPSVGWERTHRKVRSWNLMSDGSCLASLEDPASELRG</sequence>
<comment type="caution">
    <text evidence="7">The sequence shown here is derived from an EMBL/GenBank/DDBJ whole genome shotgun (WGS) entry which is preliminary data.</text>
</comment>
<dbReference type="EMBL" id="FOIB01000013">
    <property type="protein sequence ID" value="SEU38889.1"/>
    <property type="molecule type" value="Genomic_DNA"/>
</dbReference>
<dbReference type="OrthoDB" id="5378099at2"/>
<keyword evidence="5" id="KW-0411">Iron-sulfur</keyword>
<dbReference type="SFLD" id="SFLDS00029">
    <property type="entry name" value="Radical_SAM"/>
    <property type="match status" value="1"/>
</dbReference>
<dbReference type="GO" id="GO:0003824">
    <property type="term" value="F:catalytic activity"/>
    <property type="evidence" value="ECO:0007669"/>
    <property type="project" value="InterPro"/>
</dbReference>
<dbReference type="InterPro" id="IPR007197">
    <property type="entry name" value="rSAM"/>
</dbReference>
<reference evidence="8 9" key="1">
    <citation type="submission" date="2016-10" db="EMBL/GenBank/DDBJ databases">
        <authorList>
            <person name="Varghese N."/>
            <person name="Submissions S."/>
        </authorList>
    </citation>
    <scope>NUCLEOTIDE SEQUENCE [LARGE SCALE GENOMIC DNA]</scope>
    <source>
        <strain evidence="8 9">DSM 16525</strain>
    </source>
</reference>
<accession>A0A511TCP1</accession>
<organism evidence="7 10">
    <name type="scientific">Myxococcus fulvus</name>
    <dbReference type="NCBI Taxonomy" id="33"/>
    <lineage>
        <taxon>Bacteria</taxon>
        <taxon>Pseudomonadati</taxon>
        <taxon>Myxococcota</taxon>
        <taxon>Myxococcia</taxon>
        <taxon>Myxococcales</taxon>
        <taxon>Cystobacterineae</taxon>
        <taxon>Myxococcaceae</taxon>
        <taxon>Myxococcus</taxon>
    </lineage>
</organism>
<evidence type="ECO:0000256" key="2">
    <source>
        <dbReference type="ARBA" id="ARBA00022691"/>
    </source>
</evidence>
<dbReference type="InterPro" id="IPR013785">
    <property type="entry name" value="Aldolase_TIM"/>
</dbReference>
<evidence type="ECO:0000256" key="3">
    <source>
        <dbReference type="ARBA" id="ARBA00022723"/>
    </source>
</evidence>
<feature type="domain" description="Radical SAM core" evidence="6">
    <location>
        <begin position="153"/>
        <end position="264"/>
    </location>
</feature>
<dbReference type="RefSeq" id="WP_074958471.1">
    <property type="nucleotide sequence ID" value="NZ_BJXR01000052.1"/>
</dbReference>
<evidence type="ECO:0000313" key="9">
    <source>
        <dbReference type="Proteomes" id="UP000183760"/>
    </source>
</evidence>
<proteinExistence type="predicted"/>
<dbReference type="PANTHER" id="PTHR11228:SF7">
    <property type="entry name" value="PQQA PEPTIDE CYCLASE"/>
    <property type="match status" value="1"/>
</dbReference>
<evidence type="ECO:0000256" key="1">
    <source>
        <dbReference type="ARBA" id="ARBA00001966"/>
    </source>
</evidence>
<dbReference type="CDD" id="cd01335">
    <property type="entry name" value="Radical_SAM"/>
    <property type="match status" value="1"/>
</dbReference>
<dbReference type="Proteomes" id="UP000183760">
    <property type="component" value="Unassembled WGS sequence"/>
</dbReference>
<dbReference type="GO" id="GO:0051536">
    <property type="term" value="F:iron-sulfur cluster binding"/>
    <property type="evidence" value="ECO:0007669"/>
    <property type="project" value="UniProtKB-KW"/>
</dbReference>
<dbReference type="Gene3D" id="3.20.20.70">
    <property type="entry name" value="Aldolase class I"/>
    <property type="match status" value="1"/>
</dbReference>
<evidence type="ECO:0000313" key="7">
    <source>
        <dbReference type="EMBL" id="GEN11945.1"/>
    </source>
</evidence>
<name>A0A511TCP1_MYXFU</name>
<dbReference type="PANTHER" id="PTHR11228">
    <property type="entry name" value="RADICAL SAM DOMAIN PROTEIN"/>
    <property type="match status" value="1"/>
</dbReference>
<evidence type="ECO:0000313" key="10">
    <source>
        <dbReference type="Proteomes" id="UP000321514"/>
    </source>
</evidence>
<dbReference type="AlphaFoldDB" id="A0A511TCP1"/>
<dbReference type="EMBL" id="BJXR01000052">
    <property type="protein sequence ID" value="GEN11945.1"/>
    <property type="molecule type" value="Genomic_DNA"/>
</dbReference>
<keyword evidence="9" id="KW-1185">Reference proteome</keyword>
<keyword evidence="2" id="KW-0949">S-adenosyl-L-methionine</keyword>
<evidence type="ECO:0000259" key="6">
    <source>
        <dbReference type="Pfam" id="PF04055"/>
    </source>
</evidence>
<comment type="cofactor">
    <cofactor evidence="1">
        <name>[4Fe-4S] cluster</name>
        <dbReference type="ChEBI" id="CHEBI:49883"/>
    </cofactor>
</comment>
<dbReference type="Pfam" id="PF04055">
    <property type="entry name" value="Radical_SAM"/>
    <property type="match status" value="1"/>
</dbReference>
<reference evidence="7 10" key="2">
    <citation type="submission" date="2019-07" db="EMBL/GenBank/DDBJ databases">
        <title>Whole genome shotgun sequence of Myxococcus fulvus NBRC 100333.</title>
        <authorList>
            <person name="Hosoyama A."/>
            <person name="Uohara A."/>
            <person name="Ohji S."/>
            <person name="Ichikawa N."/>
        </authorList>
    </citation>
    <scope>NUCLEOTIDE SEQUENCE [LARGE SCALE GENOMIC DNA]</scope>
    <source>
        <strain evidence="7 10">NBRC 100333</strain>
    </source>
</reference>
<dbReference type="SFLD" id="SFLDG01067">
    <property type="entry name" value="SPASM/twitch_domain_containing"/>
    <property type="match status" value="1"/>
</dbReference>
<evidence type="ECO:0000256" key="4">
    <source>
        <dbReference type="ARBA" id="ARBA00023004"/>
    </source>
</evidence>
<evidence type="ECO:0000256" key="5">
    <source>
        <dbReference type="ARBA" id="ARBA00023014"/>
    </source>
</evidence>
<dbReference type="SUPFAM" id="SSF102114">
    <property type="entry name" value="Radical SAM enzymes"/>
    <property type="match status" value="1"/>
</dbReference>
<keyword evidence="3" id="KW-0479">Metal-binding</keyword>
<dbReference type="GO" id="GO:0046872">
    <property type="term" value="F:metal ion binding"/>
    <property type="evidence" value="ECO:0007669"/>
    <property type="project" value="UniProtKB-KW"/>
</dbReference>
<dbReference type="InterPro" id="IPR058240">
    <property type="entry name" value="rSAM_sf"/>
</dbReference>
<evidence type="ECO:0000313" key="8">
    <source>
        <dbReference type="EMBL" id="SEU38889.1"/>
    </source>
</evidence>
<dbReference type="Proteomes" id="UP000321514">
    <property type="component" value="Unassembled WGS sequence"/>
</dbReference>
<dbReference type="InterPro" id="IPR050377">
    <property type="entry name" value="Radical_SAM_PqqE_MftC-like"/>
</dbReference>
<protein>
    <submittedName>
        <fullName evidence="8">4Fe-4S single cluster domain-containing protein</fullName>
    </submittedName>
</protein>
<keyword evidence="4" id="KW-0408">Iron</keyword>